<dbReference type="AlphaFoldDB" id="A0A0G1M5M6"/>
<sequence length="372" mass="40817">MEKMAVKKAVAAVIEDDTHQAVLGHPHVRKFEALLSARLHGASVLAMNSGTDALIGALKVLGIGAGDEVIVPAFSFISTASCVGWVGATPSFVDIRLDDYAMDMAKIEERITPKTKAIIVAHLYGQPTRGIVDILGIAQKHNLFVIEDAAQSFGAEIKINGEWRSVGTLGDVGCMSFSSTKMFAAPGNAGAFVIKDRALLEEVGRMRFYGAKVHYYDYPTIGINSKIHDIQAAALIAKLGFLDYWEKHHRKVADYYSKELAGVGDLILPRELPETKGTWCRYVVRTKRRDPLFGSLLKVVKERGPLWWPMKNYPVPLPYFSAFKGLGHKLGDFPIADLVSQEVISLPMTNYVTTDDAKMVAAAVKEFYGQGK</sequence>
<evidence type="ECO:0000313" key="6">
    <source>
        <dbReference type="EMBL" id="KKU03561.1"/>
    </source>
</evidence>
<comment type="caution">
    <text evidence="6">The sequence shown here is derived from an EMBL/GenBank/DDBJ whole genome shotgun (WGS) entry which is preliminary data.</text>
</comment>
<evidence type="ECO:0000256" key="2">
    <source>
        <dbReference type="ARBA" id="ARBA00037999"/>
    </source>
</evidence>
<dbReference type="SUPFAM" id="SSF53383">
    <property type="entry name" value="PLP-dependent transferases"/>
    <property type="match status" value="1"/>
</dbReference>
<evidence type="ECO:0000313" key="7">
    <source>
        <dbReference type="Proteomes" id="UP000034696"/>
    </source>
</evidence>
<evidence type="ECO:0000256" key="1">
    <source>
        <dbReference type="ARBA" id="ARBA00022898"/>
    </source>
</evidence>
<feature type="active site" description="Proton acceptor" evidence="3">
    <location>
        <position position="181"/>
    </location>
</feature>
<feature type="modified residue" description="N6-(pyridoxal phosphate)lysine" evidence="4">
    <location>
        <position position="181"/>
    </location>
</feature>
<dbReference type="InterPro" id="IPR015421">
    <property type="entry name" value="PyrdxlP-dep_Trfase_major"/>
</dbReference>
<dbReference type="InterPro" id="IPR000653">
    <property type="entry name" value="DegT/StrS_aminotransferase"/>
</dbReference>
<reference evidence="6 7" key="1">
    <citation type="journal article" date="2015" name="Nature">
        <title>rRNA introns, odd ribosomes, and small enigmatic genomes across a large radiation of phyla.</title>
        <authorList>
            <person name="Brown C.T."/>
            <person name="Hug L.A."/>
            <person name="Thomas B.C."/>
            <person name="Sharon I."/>
            <person name="Castelle C.J."/>
            <person name="Singh A."/>
            <person name="Wilkins M.J."/>
            <person name="Williams K.H."/>
            <person name="Banfield J.F."/>
        </authorList>
    </citation>
    <scope>NUCLEOTIDE SEQUENCE [LARGE SCALE GENOMIC DNA]</scope>
</reference>
<dbReference type="InterPro" id="IPR015422">
    <property type="entry name" value="PyrdxlP-dep_Trfase_small"/>
</dbReference>
<keyword evidence="1 4" id="KW-0663">Pyridoxal phosphate</keyword>
<comment type="similarity">
    <text evidence="2 5">Belongs to the DegT/DnrJ/EryC1 family.</text>
</comment>
<gene>
    <name evidence="6" type="ORF">UX06_C0041G0003</name>
</gene>
<evidence type="ECO:0000256" key="4">
    <source>
        <dbReference type="PIRSR" id="PIRSR000390-2"/>
    </source>
</evidence>
<evidence type="ECO:0000256" key="3">
    <source>
        <dbReference type="PIRSR" id="PIRSR000390-1"/>
    </source>
</evidence>
<organism evidence="6 7">
    <name type="scientific">Candidatus Giovannonibacteria bacterium GW2011_GWA2_45_21</name>
    <dbReference type="NCBI Taxonomy" id="1618649"/>
    <lineage>
        <taxon>Bacteria</taxon>
        <taxon>Candidatus Giovannoniibacteriota</taxon>
    </lineage>
</organism>
<dbReference type="EMBL" id="LCKT01000041">
    <property type="protein sequence ID" value="KKU03561.1"/>
    <property type="molecule type" value="Genomic_DNA"/>
</dbReference>
<dbReference type="PANTHER" id="PTHR30244">
    <property type="entry name" value="TRANSAMINASE"/>
    <property type="match status" value="1"/>
</dbReference>
<evidence type="ECO:0000256" key="5">
    <source>
        <dbReference type="RuleBase" id="RU004508"/>
    </source>
</evidence>
<dbReference type="Gene3D" id="3.90.1150.10">
    <property type="entry name" value="Aspartate Aminotransferase, domain 1"/>
    <property type="match status" value="1"/>
</dbReference>
<name>A0A0G1M5M6_9BACT</name>
<dbReference type="GO" id="GO:0000271">
    <property type="term" value="P:polysaccharide biosynthetic process"/>
    <property type="evidence" value="ECO:0007669"/>
    <property type="project" value="TreeGrafter"/>
</dbReference>
<accession>A0A0G1M5M6</accession>
<dbReference type="Proteomes" id="UP000034696">
    <property type="component" value="Unassembled WGS sequence"/>
</dbReference>
<proteinExistence type="inferred from homology"/>
<dbReference type="Pfam" id="PF01041">
    <property type="entry name" value="DegT_DnrJ_EryC1"/>
    <property type="match status" value="1"/>
</dbReference>
<dbReference type="PANTHER" id="PTHR30244:SF36">
    <property type="entry name" value="3-OXO-GLUCOSE-6-PHOSPHATE:GLUTAMATE AMINOTRANSFERASE"/>
    <property type="match status" value="1"/>
</dbReference>
<dbReference type="PIRSF" id="PIRSF000390">
    <property type="entry name" value="PLP_StrS"/>
    <property type="match status" value="1"/>
</dbReference>
<dbReference type="GO" id="GO:0030170">
    <property type="term" value="F:pyridoxal phosphate binding"/>
    <property type="evidence" value="ECO:0007669"/>
    <property type="project" value="TreeGrafter"/>
</dbReference>
<dbReference type="InterPro" id="IPR015424">
    <property type="entry name" value="PyrdxlP-dep_Trfase"/>
</dbReference>
<dbReference type="Gene3D" id="3.40.640.10">
    <property type="entry name" value="Type I PLP-dependent aspartate aminotransferase-like (Major domain)"/>
    <property type="match status" value="1"/>
</dbReference>
<protein>
    <submittedName>
        <fullName evidence="6">Pleiotropic regulatory protein</fullName>
    </submittedName>
</protein>
<dbReference type="CDD" id="cd00616">
    <property type="entry name" value="AHBA_syn"/>
    <property type="match status" value="1"/>
</dbReference>
<dbReference type="GO" id="GO:0008483">
    <property type="term" value="F:transaminase activity"/>
    <property type="evidence" value="ECO:0007669"/>
    <property type="project" value="TreeGrafter"/>
</dbReference>